<evidence type="ECO:0000256" key="1">
    <source>
        <dbReference type="ARBA" id="ARBA00004141"/>
    </source>
</evidence>
<dbReference type="InterPro" id="IPR002645">
    <property type="entry name" value="STAS_dom"/>
</dbReference>
<name>H3C833_TETNG</name>
<dbReference type="SUPFAM" id="SSF52091">
    <property type="entry name" value="SpoIIaa-like"/>
    <property type="match status" value="1"/>
</dbReference>
<reference evidence="8" key="1">
    <citation type="journal article" date="2004" name="Nature">
        <title>Genome duplication in the teleost fish Tetraodon nigroviridis reveals the early vertebrate proto-karyotype.</title>
        <authorList>
            <person name="Jaillon O."/>
            <person name="Aury J.-M."/>
            <person name="Brunet F."/>
            <person name="Petit J.-L."/>
            <person name="Stange-Thomann N."/>
            <person name="Mauceli E."/>
            <person name="Bouneau L."/>
            <person name="Fischer C."/>
            <person name="Ozouf-Costaz C."/>
            <person name="Bernot A."/>
            <person name="Nicaud S."/>
            <person name="Jaffe D."/>
            <person name="Fisher S."/>
            <person name="Lutfalla G."/>
            <person name="Dossat C."/>
            <person name="Segurens B."/>
            <person name="Dasilva C."/>
            <person name="Salanoubat M."/>
            <person name="Levy M."/>
            <person name="Boudet N."/>
            <person name="Castellano S."/>
            <person name="Anthouard V."/>
            <person name="Jubin C."/>
            <person name="Castelli V."/>
            <person name="Katinka M."/>
            <person name="Vacherie B."/>
            <person name="Biemont C."/>
            <person name="Skalli Z."/>
            <person name="Cattolico L."/>
            <person name="Poulain J."/>
            <person name="De Berardinis V."/>
            <person name="Cruaud C."/>
            <person name="Duprat S."/>
            <person name="Brottier P."/>
            <person name="Coutanceau J.-P."/>
            <person name="Gouzy J."/>
            <person name="Parra G."/>
            <person name="Lardier G."/>
            <person name="Chapple C."/>
            <person name="McKernan K.J."/>
            <person name="McEwan P."/>
            <person name="Bosak S."/>
            <person name="Kellis M."/>
            <person name="Volff J.-N."/>
            <person name="Guigo R."/>
            <person name="Zody M.C."/>
            <person name="Mesirov J."/>
            <person name="Lindblad-Toh K."/>
            <person name="Birren B."/>
            <person name="Nusbaum C."/>
            <person name="Kahn D."/>
            <person name="Robinson-Rechavi M."/>
            <person name="Laudet V."/>
            <person name="Schachter V."/>
            <person name="Quetier F."/>
            <person name="Saurin W."/>
            <person name="Scarpelli C."/>
            <person name="Wincker P."/>
            <person name="Lander E.S."/>
            <person name="Weissenbach J."/>
            <person name="Roest Crollius H."/>
        </authorList>
    </citation>
    <scope>NUCLEOTIDE SEQUENCE [LARGE SCALE GENOMIC DNA]</scope>
</reference>
<evidence type="ECO:0000256" key="3">
    <source>
        <dbReference type="ARBA" id="ARBA00022989"/>
    </source>
</evidence>
<dbReference type="PANTHER" id="PTHR11814">
    <property type="entry name" value="SULFATE TRANSPORTER"/>
    <property type="match status" value="1"/>
</dbReference>
<proteinExistence type="predicted"/>
<evidence type="ECO:0000256" key="4">
    <source>
        <dbReference type="ARBA" id="ARBA00023136"/>
    </source>
</evidence>
<accession>H3C833</accession>
<evidence type="ECO:0000313" key="7">
    <source>
        <dbReference type="Ensembl" id="ENSTNIP00000004405.1"/>
    </source>
</evidence>
<dbReference type="Pfam" id="PF00916">
    <property type="entry name" value="Sulfate_transp"/>
    <property type="match status" value="1"/>
</dbReference>
<keyword evidence="3 5" id="KW-1133">Transmembrane helix</keyword>
<dbReference type="OMA" id="YNECEEI"/>
<evidence type="ECO:0000256" key="2">
    <source>
        <dbReference type="ARBA" id="ARBA00022692"/>
    </source>
</evidence>
<dbReference type="GO" id="GO:0055085">
    <property type="term" value="P:transmembrane transport"/>
    <property type="evidence" value="ECO:0007669"/>
    <property type="project" value="InterPro"/>
</dbReference>
<dbReference type="GeneTree" id="ENSGT01150000286920"/>
<dbReference type="InParanoid" id="H3C833"/>
<dbReference type="Pfam" id="PF01740">
    <property type="entry name" value="STAS"/>
    <property type="match status" value="1"/>
</dbReference>
<evidence type="ECO:0000256" key="5">
    <source>
        <dbReference type="SAM" id="Phobius"/>
    </source>
</evidence>
<dbReference type="InterPro" id="IPR011547">
    <property type="entry name" value="SLC26A/SulP_dom"/>
</dbReference>
<dbReference type="GO" id="GO:0016020">
    <property type="term" value="C:membrane"/>
    <property type="evidence" value="ECO:0007669"/>
    <property type="project" value="UniProtKB-SubCell"/>
</dbReference>
<protein>
    <recommendedName>
        <fullName evidence="6">STAS domain-containing protein</fullName>
    </recommendedName>
</protein>
<evidence type="ECO:0000259" key="6">
    <source>
        <dbReference type="PROSITE" id="PS50801"/>
    </source>
</evidence>
<dbReference type="InterPro" id="IPR001902">
    <property type="entry name" value="SLC26A/SulP_fam"/>
</dbReference>
<keyword evidence="2 5" id="KW-0812">Transmembrane</keyword>
<feature type="transmembrane region" description="Helical" evidence="5">
    <location>
        <begin position="12"/>
        <end position="31"/>
    </location>
</feature>
<keyword evidence="8" id="KW-1185">Reference proteome</keyword>
<keyword evidence="4 5" id="KW-0472">Membrane</keyword>
<dbReference type="PROSITE" id="PS50801">
    <property type="entry name" value="STAS"/>
    <property type="match status" value="1"/>
</dbReference>
<comment type="subcellular location">
    <subcellularLocation>
        <location evidence="1">Membrane</location>
        <topology evidence="1">Multi-pass membrane protein</topology>
    </subcellularLocation>
</comment>
<reference evidence="7" key="3">
    <citation type="submission" date="2025-09" db="UniProtKB">
        <authorList>
            <consortium name="Ensembl"/>
        </authorList>
    </citation>
    <scope>IDENTIFICATION</scope>
</reference>
<dbReference type="Proteomes" id="UP000007303">
    <property type="component" value="Unassembled WGS sequence"/>
</dbReference>
<feature type="domain" description="STAS" evidence="6">
    <location>
        <begin position="123"/>
        <end position="246"/>
    </location>
</feature>
<dbReference type="InterPro" id="IPR036513">
    <property type="entry name" value="STAS_dom_sf"/>
</dbReference>
<organism evidence="7 8">
    <name type="scientific">Tetraodon nigroviridis</name>
    <name type="common">Spotted green pufferfish</name>
    <name type="synonym">Chelonodon nigroviridis</name>
    <dbReference type="NCBI Taxonomy" id="99883"/>
    <lineage>
        <taxon>Eukaryota</taxon>
        <taxon>Metazoa</taxon>
        <taxon>Chordata</taxon>
        <taxon>Craniata</taxon>
        <taxon>Vertebrata</taxon>
        <taxon>Euteleostomi</taxon>
        <taxon>Actinopterygii</taxon>
        <taxon>Neopterygii</taxon>
        <taxon>Teleostei</taxon>
        <taxon>Neoteleostei</taxon>
        <taxon>Acanthomorphata</taxon>
        <taxon>Eupercaria</taxon>
        <taxon>Tetraodontiformes</taxon>
        <taxon>Tetradontoidea</taxon>
        <taxon>Tetraodontidae</taxon>
        <taxon>Tetraodon</taxon>
    </lineage>
</organism>
<dbReference type="Ensembl" id="ENSTNIT00000004544.1">
    <property type="protein sequence ID" value="ENSTNIP00000004405.1"/>
    <property type="gene ID" value="ENSTNIG00000001998.1"/>
</dbReference>
<evidence type="ECO:0000313" key="8">
    <source>
        <dbReference type="Proteomes" id="UP000007303"/>
    </source>
</evidence>
<reference evidence="7" key="2">
    <citation type="submission" date="2025-08" db="UniProtKB">
        <authorList>
            <consortium name="Ensembl"/>
        </authorList>
    </citation>
    <scope>IDENTIFICATION</scope>
</reference>
<feature type="transmembrane region" description="Helical" evidence="5">
    <location>
        <begin position="67"/>
        <end position="98"/>
    </location>
</feature>
<sequence>MESTGCQTQVSGLVSGLVLLLVLLLIAPLFYSLQKCVLAVIIVVNLRGALQKFTDLPRMWRVNRLDAAVWLVTMATSALVNTELGLLVGVMASALCVLGRTQRAQVRELGRTKAGELYEELAEYGGLQTHPGVLVCRYAAPIYYANQSLFKASLYRRAGLDPVQEVRRLRFQKQSQQQQEGAGAPGLEEGGAAVTLVTSPRCFHSLVIDCSAVLFLDTAGGGGAQKRCAKDYGAVGIRVVLAPVQP</sequence>
<dbReference type="STRING" id="99883.ENSTNIP00000004405"/>
<dbReference type="Gene3D" id="3.30.750.24">
    <property type="entry name" value="STAS domain"/>
    <property type="match status" value="1"/>
</dbReference>